<comment type="caution">
    <text evidence="7">The sequence shown here is derived from an EMBL/GenBank/DDBJ whole genome shotgun (WGS) entry which is preliminary data.</text>
</comment>
<dbReference type="CDD" id="cd07067">
    <property type="entry name" value="HP_PGM_like"/>
    <property type="match status" value="1"/>
</dbReference>
<evidence type="ECO:0000256" key="6">
    <source>
        <dbReference type="SAM" id="Phobius"/>
    </source>
</evidence>
<dbReference type="Gene3D" id="3.40.50.1240">
    <property type="entry name" value="Phosphoglycerate mutase-like"/>
    <property type="match status" value="1"/>
</dbReference>
<gene>
    <name evidence="7" type="ORF">RFI_00112</name>
</gene>
<dbReference type="SUPFAM" id="SSF53254">
    <property type="entry name" value="Phosphoglycerate mutase-like"/>
    <property type="match status" value="1"/>
</dbReference>
<dbReference type="InterPro" id="IPR005952">
    <property type="entry name" value="Phosphogly_mut1"/>
</dbReference>
<keyword evidence="6" id="KW-1133">Transmembrane helix</keyword>
<dbReference type="Proteomes" id="UP000023152">
    <property type="component" value="Unassembled WGS sequence"/>
</dbReference>
<evidence type="ECO:0000256" key="5">
    <source>
        <dbReference type="PIRSR" id="PIRSR613078-2"/>
    </source>
</evidence>
<evidence type="ECO:0000256" key="1">
    <source>
        <dbReference type="ARBA" id="ARBA00006717"/>
    </source>
</evidence>
<dbReference type="InterPro" id="IPR013078">
    <property type="entry name" value="His_Pase_superF_clade-1"/>
</dbReference>
<evidence type="ECO:0000313" key="8">
    <source>
        <dbReference type="Proteomes" id="UP000023152"/>
    </source>
</evidence>
<feature type="binding site" evidence="5">
    <location>
        <position position="47"/>
    </location>
    <ligand>
        <name>substrate</name>
    </ligand>
</feature>
<dbReference type="InterPro" id="IPR029033">
    <property type="entry name" value="His_PPase_superfam"/>
</dbReference>
<evidence type="ECO:0000256" key="2">
    <source>
        <dbReference type="ARBA" id="ARBA00012028"/>
    </source>
</evidence>
<dbReference type="OrthoDB" id="354304at2759"/>
<accession>X6PGZ4</accession>
<keyword evidence="6" id="KW-0812">Transmembrane</keyword>
<keyword evidence="4" id="KW-0413">Isomerase</keyword>
<dbReference type="GO" id="GO:0006096">
    <property type="term" value="P:glycolytic process"/>
    <property type="evidence" value="ECO:0007669"/>
    <property type="project" value="UniProtKB-KW"/>
</dbReference>
<evidence type="ECO:0000256" key="3">
    <source>
        <dbReference type="ARBA" id="ARBA00023152"/>
    </source>
</evidence>
<dbReference type="AlphaFoldDB" id="X6PGZ4"/>
<dbReference type="PANTHER" id="PTHR11931">
    <property type="entry name" value="PHOSPHOGLYCERATE MUTASE"/>
    <property type="match status" value="1"/>
</dbReference>
<sequence length="158" mass="18926">MQHWCLCDMAKVFGMRQISVKEAQEGANVLKKAHFQFDIMYTSYLKRAIKTGNIILETLDQLWIPVQKSWSVNERMWIDQFEQIETLSLRDITCINKHFNRQCERDALTSPFFFWISWIFNILLQVYVIKKIPNQNKQTNKQRKAPSQQQPTCAWFDF</sequence>
<keyword evidence="8" id="KW-1185">Reference proteome</keyword>
<dbReference type="EC" id="5.4.2.11" evidence="2"/>
<organism evidence="7 8">
    <name type="scientific">Reticulomyxa filosa</name>
    <dbReference type="NCBI Taxonomy" id="46433"/>
    <lineage>
        <taxon>Eukaryota</taxon>
        <taxon>Sar</taxon>
        <taxon>Rhizaria</taxon>
        <taxon>Retaria</taxon>
        <taxon>Foraminifera</taxon>
        <taxon>Monothalamids</taxon>
        <taxon>Reticulomyxidae</taxon>
        <taxon>Reticulomyxa</taxon>
    </lineage>
</organism>
<dbReference type="GO" id="GO:0004619">
    <property type="term" value="F:phosphoglycerate mutase activity"/>
    <property type="evidence" value="ECO:0007669"/>
    <property type="project" value="UniProtKB-EC"/>
</dbReference>
<dbReference type="EMBL" id="ASPP01000108">
    <property type="protein sequence ID" value="ETO36952.1"/>
    <property type="molecule type" value="Genomic_DNA"/>
</dbReference>
<feature type="transmembrane region" description="Helical" evidence="6">
    <location>
        <begin position="112"/>
        <end position="129"/>
    </location>
</feature>
<proteinExistence type="inferred from homology"/>
<name>X6PGZ4_RETFI</name>
<keyword evidence="6" id="KW-0472">Membrane</keyword>
<evidence type="ECO:0000256" key="4">
    <source>
        <dbReference type="ARBA" id="ARBA00023235"/>
    </source>
</evidence>
<reference evidence="7 8" key="1">
    <citation type="journal article" date="2013" name="Curr. Biol.">
        <title>The Genome of the Foraminiferan Reticulomyxa filosa.</title>
        <authorList>
            <person name="Glockner G."/>
            <person name="Hulsmann N."/>
            <person name="Schleicher M."/>
            <person name="Noegel A.A."/>
            <person name="Eichinger L."/>
            <person name="Gallinger C."/>
            <person name="Pawlowski J."/>
            <person name="Sierra R."/>
            <person name="Euteneuer U."/>
            <person name="Pillet L."/>
            <person name="Moustafa A."/>
            <person name="Platzer M."/>
            <person name="Groth M."/>
            <person name="Szafranski K."/>
            <person name="Schliwa M."/>
        </authorList>
    </citation>
    <scope>NUCLEOTIDE SEQUENCE [LARGE SCALE GENOMIC DNA]</scope>
</reference>
<protein>
    <recommendedName>
        <fullName evidence="2">phosphoglycerate mutase (2,3-diphosphoglycerate-dependent)</fullName>
        <ecNumber evidence="2">5.4.2.11</ecNumber>
    </recommendedName>
</protein>
<evidence type="ECO:0000313" key="7">
    <source>
        <dbReference type="EMBL" id="ETO36952.1"/>
    </source>
</evidence>
<keyword evidence="3" id="KW-0324">Glycolysis</keyword>
<comment type="similarity">
    <text evidence="1">Belongs to the phosphoglycerate mutase family. BPG-dependent PGAM subfamily.</text>
</comment>